<feature type="compositionally biased region" description="Basic and acidic residues" evidence="1">
    <location>
        <begin position="116"/>
        <end position="133"/>
    </location>
</feature>
<evidence type="ECO:0000256" key="1">
    <source>
        <dbReference type="SAM" id="MobiDB-lite"/>
    </source>
</evidence>
<organism evidence="2 3">
    <name type="scientific">Adiantum capillus-veneris</name>
    <name type="common">Maidenhair fern</name>
    <dbReference type="NCBI Taxonomy" id="13818"/>
    <lineage>
        <taxon>Eukaryota</taxon>
        <taxon>Viridiplantae</taxon>
        <taxon>Streptophyta</taxon>
        <taxon>Embryophyta</taxon>
        <taxon>Tracheophyta</taxon>
        <taxon>Polypodiopsida</taxon>
        <taxon>Polypodiidae</taxon>
        <taxon>Polypodiales</taxon>
        <taxon>Pteridineae</taxon>
        <taxon>Pteridaceae</taxon>
        <taxon>Vittarioideae</taxon>
        <taxon>Adiantum</taxon>
    </lineage>
</organism>
<evidence type="ECO:0000313" key="2">
    <source>
        <dbReference type="EMBL" id="KAI5082519.1"/>
    </source>
</evidence>
<feature type="region of interest" description="Disordered" evidence="1">
    <location>
        <begin position="1"/>
        <end position="29"/>
    </location>
</feature>
<dbReference type="EMBL" id="JABFUD020000003">
    <property type="protein sequence ID" value="KAI5082519.1"/>
    <property type="molecule type" value="Genomic_DNA"/>
</dbReference>
<keyword evidence="3" id="KW-1185">Reference proteome</keyword>
<accession>A0A9D4VAK8</accession>
<feature type="compositionally biased region" description="Basic and acidic residues" evidence="1">
    <location>
        <begin position="1"/>
        <end position="11"/>
    </location>
</feature>
<feature type="region of interest" description="Disordered" evidence="1">
    <location>
        <begin position="103"/>
        <end position="133"/>
    </location>
</feature>
<evidence type="ECO:0000313" key="3">
    <source>
        <dbReference type="Proteomes" id="UP000886520"/>
    </source>
</evidence>
<protein>
    <submittedName>
        <fullName evidence="2">Uncharacterized protein</fullName>
    </submittedName>
</protein>
<sequence>MHTHDPSRVYTEKPQLQALKSSVDGGKARKRACCLEENNPSEESNALTSTAHWNQGKSLIHNCASEEREHKEEGHNISYESTQIKKVSKSACWRRRQQIRKAERKALTSTAHWKKKQGETDGNRPLDKGRELA</sequence>
<comment type="caution">
    <text evidence="2">The sequence shown here is derived from an EMBL/GenBank/DDBJ whole genome shotgun (WGS) entry which is preliminary data.</text>
</comment>
<gene>
    <name evidence="2" type="ORF">GOP47_0002262</name>
</gene>
<dbReference type="AlphaFoldDB" id="A0A9D4VAK8"/>
<reference evidence="2" key="1">
    <citation type="submission" date="2021-01" db="EMBL/GenBank/DDBJ databases">
        <title>Adiantum capillus-veneris genome.</title>
        <authorList>
            <person name="Fang Y."/>
            <person name="Liao Q."/>
        </authorList>
    </citation>
    <scope>NUCLEOTIDE SEQUENCE</scope>
    <source>
        <strain evidence="2">H3</strain>
        <tissue evidence="2">Leaf</tissue>
    </source>
</reference>
<name>A0A9D4VAK8_ADICA</name>
<proteinExistence type="predicted"/>
<dbReference type="Proteomes" id="UP000886520">
    <property type="component" value="Chromosome 2"/>
</dbReference>